<name>A0AAV2CX08_9ROSI</name>
<proteinExistence type="predicted"/>
<dbReference type="AlphaFoldDB" id="A0AAV2CX08"/>
<evidence type="ECO:0000313" key="1">
    <source>
        <dbReference type="EMBL" id="CAL1361078.1"/>
    </source>
</evidence>
<dbReference type="Proteomes" id="UP001497516">
    <property type="component" value="Chromosome 10"/>
</dbReference>
<reference evidence="1 2" key="1">
    <citation type="submission" date="2024-04" db="EMBL/GenBank/DDBJ databases">
        <authorList>
            <person name="Fracassetti M."/>
        </authorList>
    </citation>
    <scope>NUCLEOTIDE SEQUENCE [LARGE SCALE GENOMIC DNA]</scope>
</reference>
<dbReference type="EMBL" id="OZ034814">
    <property type="protein sequence ID" value="CAL1361078.1"/>
    <property type="molecule type" value="Genomic_DNA"/>
</dbReference>
<sequence>MKLQLGGENRQLLIREFTRAMDIYPTDLIDSPVAFATLTRESDFPCFNSFYESEVKKFYSRSWDVKLSKASEVKLEWRLIHHVIARSLGGKNRSKGNLTTRDFSFFQSMHLPYSLHLGLAILSIFKRYETDHRLTVLHGGVFVTRLATFFKSTSGPCNFGSIVGPL</sequence>
<organism evidence="1 2">
    <name type="scientific">Linum trigynum</name>
    <dbReference type="NCBI Taxonomy" id="586398"/>
    <lineage>
        <taxon>Eukaryota</taxon>
        <taxon>Viridiplantae</taxon>
        <taxon>Streptophyta</taxon>
        <taxon>Embryophyta</taxon>
        <taxon>Tracheophyta</taxon>
        <taxon>Spermatophyta</taxon>
        <taxon>Magnoliopsida</taxon>
        <taxon>eudicotyledons</taxon>
        <taxon>Gunneridae</taxon>
        <taxon>Pentapetalae</taxon>
        <taxon>rosids</taxon>
        <taxon>fabids</taxon>
        <taxon>Malpighiales</taxon>
        <taxon>Linaceae</taxon>
        <taxon>Linum</taxon>
    </lineage>
</organism>
<gene>
    <name evidence="1" type="ORF">LTRI10_LOCUS8472</name>
</gene>
<protein>
    <submittedName>
        <fullName evidence="1">Uncharacterized protein</fullName>
    </submittedName>
</protein>
<evidence type="ECO:0000313" key="2">
    <source>
        <dbReference type="Proteomes" id="UP001497516"/>
    </source>
</evidence>
<accession>A0AAV2CX08</accession>
<keyword evidence="2" id="KW-1185">Reference proteome</keyword>